<evidence type="ECO:0000256" key="1">
    <source>
        <dbReference type="SAM" id="MobiDB-lite"/>
    </source>
</evidence>
<reference evidence="3" key="1">
    <citation type="submission" date="2021-11" db="EMBL/GenBank/DDBJ databases">
        <title>Streptomyces corallinus and Kineosporia corallina sp. nov., two new coral-derived marine actinobacteria.</title>
        <authorList>
            <person name="Buangrab K."/>
            <person name="Sutthacheep M."/>
            <person name="Yeemin T."/>
            <person name="Harunari E."/>
            <person name="Igarashi Y."/>
            <person name="Sripreechasak P."/>
            <person name="Kanchanasin P."/>
            <person name="Tanasupawat S."/>
            <person name="Phongsopitanun W."/>
        </authorList>
    </citation>
    <scope>NUCLEOTIDE SEQUENCE</scope>
    <source>
        <strain evidence="3">JCM 31032</strain>
    </source>
</reference>
<comment type="caution">
    <text evidence="3">The sequence shown here is derived from an EMBL/GenBank/DDBJ whole genome shotgun (WGS) entry which is preliminary data.</text>
</comment>
<keyword evidence="4" id="KW-1185">Reference proteome</keyword>
<name>A0A9X1NDI6_9ACTN</name>
<protein>
    <submittedName>
        <fullName evidence="3">Uncharacterized protein</fullName>
    </submittedName>
</protein>
<gene>
    <name evidence="3" type="ORF">LR394_13145</name>
</gene>
<feature type="transmembrane region" description="Helical" evidence="2">
    <location>
        <begin position="68"/>
        <end position="88"/>
    </location>
</feature>
<dbReference type="AlphaFoldDB" id="A0A9X1NDI6"/>
<dbReference type="RefSeq" id="WP_231441471.1">
    <property type="nucleotide sequence ID" value="NZ_JAJOMB010000006.1"/>
</dbReference>
<feature type="transmembrane region" description="Helical" evidence="2">
    <location>
        <begin position="37"/>
        <end position="56"/>
    </location>
</feature>
<keyword evidence="2" id="KW-0472">Membrane</keyword>
<feature type="transmembrane region" description="Helical" evidence="2">
    <location>
        <begin position="108"/>
        <end position="127"/>
    </location>
</feature>
<feature type="region of interest" description="Disordered" evidence="1">
    <location>
        <begin position="1"/>
        <end position="31"/>
    </location>
</feature>
<evidence type="ECO:0000313" key="4">
    <source>
        <dbReference type="Proteomes" id="UP001138997"/>
    </source>
</evidence>
<accession>A0A9X1NDI6</accession>
<keyword evidence="2" id="KW-0812">Transmembrane</keyword>
<dbReference type="Proteomes" id="UP001138997">
    <property type="component" value="Unassembled WGS sequence"/>
</dbReference>
<evidence type="ECO:0000256" key="2">
    <source>
        <dbReference type="SAM" id="Phobius"/>
    </source>
</evidence>
<evidence type="ECO:0000313" key="3">
    <source>
        <dbReference type="EMBL" id="MCD5311849.1"/>
    </source>
</evidence>
<organism evidence="3 4">
    <name type="scientific">Kineosporia babensis</name>
    <dbReference type="NCBI Taxonomy" id="499548"/>
    <lineage>
        <taxon>Bacteria</taxon>
        <taxon>Bacillati</taxon>
        <taxon>Actinomycetota</taxon>
        <taxon>Actinomycetes</taxon>
        <taxon>Kineosporiales</taxon>
        <taxon>Kineosporiaceae</taxon>
        <taxon>Kineosporia</taxon>
    </lineage>
</organism>
<dbReference type="EMBL" id="JAJOMB010000006">
    <property type="protein sequence ID" value="MCD5311849.1"/>
    <property type="molecule type" value="Genomic_DNA"/>
</dbReference>
<proteinExistence type="predicted"/>
<sequence length="136" mass="13982">MGAAMPFEPDGPNHEFQQNVTVPEPRSSSEAREPTHWGIEFVAGALIIVTAALFAARLPSSASEARCLVVAFAVMAVAGCSRDLLTLLFLVPTAGALVSGFLVGGPDTLVWCLAALTVAALAGRAAGRFLRASSAS</sequence>
<keyword evidence="2" id="KW-1133">Transmembrane helix</keyword>